<keyword evidence="9" id="KW-0408">Iron</keyword>
<dbReference type="GO" id="GO:0045329">
    <property type="term" value="P:carnitine biosynthetic process"/>
    <property type="evidence" value="ECO:0007669"/>
    <property type="project" value="UniProtKB-KW"/>
</dbReference>
<accession>A0A9W8TJK4</accession>
<evidence type="ECO:0000256" key="4">
    <source>
        <dbReference type="ARBA" id="ARBA00008654"/>
    </source>
</evidence>
<comment type="cofactor">
    <cofactor evidence="1">
        <name>Fe(2+)</name>
        <dbReference type="ChEBI" id="CHEBI:29033"/>
    </cofactor>
</comment>
<comment type="similarity">
    <text evidence="4">Belongs to the gamma-BBH/TMLD family.</text>
</comment>
<gene>
    <name evidence="11" type="ORF">NPX13_g8703</name>
</gene>
<feature type="domain" description="TauD/TfdA-like" evidence="10">
    <location>
        <begin position="81"/>
        <end position="284"/>
    </location>
</feature>
<dbReference type="Pfam" id="PF02668">
    <property type="entry name" value="TauD"/>
    <property type="match status" value="1"/>
</dbReference>
<dbReference type="GO" id="GO:0051213">
    <property type="term" value="F:dioxygenase activity"/>
    <property type="evidence" value="ECO:0007669"/>
    <property type="project" value="UniProtKB-KW"/>
</dbReference>
<evidence type="ECO:0000256" key="8">
    <source>
        <dbReference type="ARBA" id="ARBA00023002"/>
    </source>
</evidence>
<dbReference type="Proteomes" id="UP001148614">
    <property type="component" value="Unassembled WGS sequence"/>
</dbReference>
<evidence type="ECO:0000256" key="9">
    <source>
        <dbReference type="ARBA" id="ARBA00023004"/>
    </source>
</evidence>
<evidence type="ECO:0000256" key="6">
    <source>
        <dbReference type="ARBA" id="ARBA00022873"/>
    </source>
</evidence>
<dbReference type="GO" id="GO:0046872">
    <property type="term" value="F:metal ion binding"/>
    <property type="evidence" value="ECO:0007669"/>
    <property type="project" value="UniProtKB-KW"/>
</dbReference>
<evidence type="ECO:0000256" key="7">
    <source>
        <dbReference type="ARBA" id="ARBA00022964"/>
    </source>
</evidence>
<keyword evidence="8" id="KW-0560">Oxidoreductase</keyword>
<sequence>MVICTARAQRPRLRIHKREDHSLLLATLPLDIKPSRVAANESGLEIQWSNDSHVSFYSWDFLKIYITGERPAPENVPLEFFGASGPSNSSIEYGEFAKDETKAVGRLTDMIKRKGLALVTGVPCDSPEPTKTLLEMIAFIRVTHYGGFWVFEPDLEIADTAYTNEYLPLHTDNTYFTDPAGIQAFHLLKHTGPNAQEGSGGDLGGRSTLLDAFHAARILREESPEAFKALLRFGLPFHASGNEGIALAPDKLYPVLECEPDGHTMRRVEVERGRPGHHTSYVWRGHDGMV</sequence>
<dbReference type="InterPro" id="IPR042098">
    <property type="entry name" value="TauD-like_sf"/>
</dbReference>
<evidence type="ECO:0000313" key="12">
    <source>
        <dbReference type="Proteomes" id="UP001148614"/>
    </source>
</evidence>
<reference evidence="11" key="1">
    <citation type="submission" date="2022-07" db="EMBL/GenBank/DDBJ databases">
        <title>Genome Sequence of Xylaria arbuscula.</title>
        <authorList>
            <person name="Buettner E."/>
        </authorList>
    </citation>
    <scope>NUCLEOTIDE SEQUENCE</scope>
    <source>
        <strain evidence="11">VT107</strain>
    </source>
</reference>
<dbReference type="EMBL" id="JANPWZ010001960">
    <property type="protein sequence ID" value="KAJ3562070.1"/>
    <property type="molecule type" value="Genomic_DNA"/>
</dbReference>
<dbReference type="InterPro" id="IPR003819">
    <property type="entry name" value="TauD/TfdA-like"/>
</dbReference>
<evidence type="ECO:0000259" key="10">
    <source>
        <dbReference type="Pfam" id="PF02668"/>
    </source>
</evidence>
<organism evidence="11 12">
    <name type="scientific">Xylaria arbuscula</name>
    <dbReference type="NCBI Taxonomy" id="114810"/>
    <lineage>
        <taxon>Eukaryota</taxon>
        <taxon>Fungi</taxon>
        <taxon>Dikarya</taxon>
        <taxon>Ascomycota</taxon>
        <taxon>Pezizomycotina</taxon>
        <taxon>Sordariomycetes</taxon>
        <taxon>Xylariomycetidae</taxon>
        <taxon>Xylariales</taxon>
        <taxon>Xylariaceae</taxon>
        <taxon>Xylaria</taxon>
    </lineage>
</organism>
<keyword evidence="6" id="KW-0124">Carnitine biosynthesis</keyword>
<dbReference type="Gene3D" id="3.60.130.10">
    <property type="entry name" value="Clavaminate synthase-like"/>
    <property type="match status" value="1"/>
</dbReference>
<proteinExistence type="inferred from homology"/>
<dbReference type="GO" id="GO:0005739">
    <property type="term" value="C:mitochondrion"/>
    <property type="evidence" value="ECO:0007669"/>
    <property type="project" value="TreeGrafter"/>
</dbReference>
<dbReference type="AlphaFoldDB" id="A0A9W8TJK4"/>
<comment type="cofactor">
    <cofactor evidence="2">
        <name>L-ascorbate</name>
        <dbReference type="ChEBI" id="CHEBI:38290"/>
    </cofactor>
</comment>
<evidence type="ECO:0000256" key="1">
    <source>
        <dbReference type="ARBA" id="ARBA00001954"/>
    </source>
</evidence>
<name>A0A9W8TJK4_9PEZI</name>
<comment type="caution">
    <text evidence="11">The sequence shown here is derived from an EMBL/GenBank/DDBJ whole genome shotgun (WGS) entry which is preliminary data.</text>
</comment>
<dbReference type="VEuPathDB" id="FungiDB:F4678DRAFT_5784"/>
<evidence type="ECO:0000313" key="11">
    <source>
        <dbReference type="EMBL" id="KAJ3562070.1"/>
    </source>
</evidence>
<dbReference type="PANTHER" id="PTHR10696">
    <property type="entry name" value="GAMMA-BUTYROBETAINE HYDROXYLASE-RELATED"/>
    <property type="match status" value="1"/>
</dbReference>
<keyword evidence="12" id="KW-1185">Reference proteome</keyword>
<dbReference type="PANTHER" id="PTHR10696:SF51">
    <property type="entry name" value="TRIMETHYLLYSINE DIOXYGENASE, MITOCHONDRIAL"/>
    <property type="match status" value="1"/>
</dbReference>
<dbReference type="SUPFAM" id="SSF51197">
    <property type="entry name" value="Clavaminate synthase-like"/>
    <property type="match status" value="1"/>
</dbReference>
<keyword evidence="5" id="KW-0479">Metal-binding</keyword>
<keyword evidence="7" id="KW-0223">Dioxygenase</keyword>
<evidence type="ECO:0000256" key="3">
    <source>
        <dbReference type="ARBA" id="ARBA00005022"/>
    </source>
</evidence>
<evidence type="ECO:0000256" key="5">
    <source>
        <dbReference type="ARBA" id="ARBA00022723"/>
    </source>
</evidence>
<dbReference type="InterPro" id="IPR038492">
    <property type="entry name" value="GBBH-like_N_sf"/>
</dbReference>
<evidence type="ECO:0000256" key="2">
    <source>
        <dbReference type="ARBA" id="ARBA00001961"/>
    </source>
</evidence>
<comment type="pathway">
    <text evidence="3">Amine and polyamine biosynthesis; carnitine biosynthesis.</text>
</comment>
<protein>
    <recommendedName>
        <fullName evidence="10">TauD/TfdA-like domain-containing protein</fullName>
    </recommendedName>
</protein>
<dbReference type="Gene3D" id="3.30.2020.30">
    <property type="match status" value="1"/>
</dbReference>
<dbReference type="InterPro" id="IPR050411">
    <property type="entry name" value="AlphaKG_dependent_hydroxylases"/>
</dbReference>